<gene>
    <name evidence="2" type="ORF">SAMN02746065_10127</name>
</gene>
<dbReference type="SFLD" id="SFLDG01082">
    <property type="entry name" value="B12-binding_domain_containing"/>
    <property type="match status" value="1"/>
</dbReference>
<dbReference type="SMART" id="SM00729">
    <property type="entry name" value="Elp3"/>
    <property type="match status" value="1"/>
</dbReference>
<dbReference type="InterPro" id="IPR023404">
    <property type="entry name" value="rSAM_horseshoe"/>
</dbReference>
<dbReference type="SUPFAM" id="SSF102114">
    <property type="entry name" value="Radical SAM enzymes"/>
    <property type="match status" value="1"/>
</dbReference>
<dbReference type="InterPro" id="IPR006638">
    <property type="entry name" value="Elp3/MiaA/NifB-like_rSAM"/>
</dbReference>
<accession>A0A1W1YHK2</accession>
<dbReference type="GO" id="GO:0003824">
    <property type="term" value="F:catalytic activity"/>
    <property type="evidence" value="ECO:0007669"/>
    <property type="project" value="InterPro"/>
</dbReference>
<dbReference type="SFLD" id="SFLDS00029">
    <property type="entry name" value="Radical_SAM"/>
    <property type="match status" value="1"/>
</dbReference>
<protein>
    <submittedName>
        <fullName evidence="2">Radical SAM superfamily enzyme YgiQ, UPF0313 family</fullName>
    </submittedName>
</protein>
<dbReference type="Proteomes" id="UP000192418">
    <property type="component" value="Unassembled WGS sequence"/>
</dbReference>
<keyword evidence="3" id="KW-1185">Reference proteome</keyword>
<dbReference type="Gene3D" id="3.80.30.20">
    <property type="entry name" value="tm_1862 like domain"/>
    <property type="match status" value="1"/>
</dbReference>
<dbReference type="InterPro" id="IPR045784">
    <property type="entry name" value="Radical_SAM_N2"/>
</dbReference>
<sequence length="565" mass="62878">MGIRRKKGAPCRRPLEKGQVFRGAGAGINIALVYPNTYRAGMSSLGFQKVFQLFNALEGMACERVFLPGKSTGPARSCETDRALGQFDIIAFSISFENDYSNVVTLLKNAGIPPRQNQRNLRHPLVMAGGVACFLNPEPLAPFMDCFLLGEIENTLHLFLNSIQAAPFKQNLTHELAVEIPGLYIPSLYTPIYDETLIFKGHEKHHPQTPDSIEVQHVAHLENHQTVTGIISSDTAFKNTCLIETGRGCHHGCRFCSAGFIYRPPRLYPKEVITRSMNEASELTNRMGLVSAAVSDHPQINDICTWGIEHALNISFSSLRLDALTHELVETLMASGVKTATIAPEAGTQRMRNIINKKITRQDILGAVKTLIQGGILNLKLYFMVGLPFETDEDIEGIISLTLDIRNIFLEESKKKKKIGTITLSVNPFVPKPATPFQWLPMAPAAVLKKRTNHLKNSLKKIPNMKINCESPRMARINGVLARGDQRVATLIETAAQDGWSRAISQKDLAHYLYRKIEIKAPLPWDILDSGIKKSFLARELERAKKEKSTPDCPMIDCKKCGICR</sequence>
<dbReference type="OrthoDB" id="9806827at2"/>
<evidence type="ECO:0000259" key="1">
    <source>
        <dbReference type="PROSITE" id="PS51918"/>
    </source>
</evidence>
<dbReference type="STRING" id="1121400.SAMN02746065_10127"/>
<dbReference type="RefSeq" id="WP_084066355.1">
    <property type="nucleotide sequence ID" value="NZ_FWXY01000001.1"/>
</dbReference>
<reference evidence="2 3" key="1">
    <citation type="submission" date="2017-04" db="EMBL/GenBank/DDBJ databases">
        <authorList>
            <person name="Afonso C.L."/>
            <person name="Miller P.J."/>
            <person name="Scott M.A."/>
            <person name="Spackman E."/>
            <person name="Goraichik I."/>
            <person name="Dimitrov K.M."/>
            <person name="Suarez D.L."/>
            <person name="Swayne D.E."/>
        </authorList>
    </citation>
    <scope>NUCLEOTIDE SEQUENCE [LARGE SCALE GENOMIC DNA]</scope>
    <source>
        <strain evidence="2 3">DSM 3385</strain>
    </source>
</reference>
<evidence type="ECO:0000313" key="3">
    <source>
        <dbReference type="Proteomes" id="UP000192418"/>
    </source>
</evidence>
<feature type="domain" description="Radical SAM core" evidence="1">
    <location>
        <begin position="235"/>
        <end position="466"/>
    </location>
</feature>
<dbReference type="PANTHER" id="PTHR42731:SF5">
    <property type="entry name" value="RADICAL SAM DOMAIN PROTEIN"/>
    <property type="match status" value="1"/>
</dbReference>
<dbReference type="GO" id="GO:0051536">
    <property type="term" value="F:iron-sulfur cluster binding"/>
    <property type="evidence" value="ECO:0007669"/>
    <property type="project" value="InterPro"/>
</dbReference>
<organism evidence="2 3">
    <name type="scientific">Desulfocicer vacuolatum DSM 3385</name>
    <dbReference type="NCBI Taxonomy" id="1121400"/>
    <lineage>
        <taxon>Bacteria</taxon>
        <taxon>Pseudomonadati</taxon>
        <taxon>Thermodesulfobacteriota</taxon>
        <taxon>Desulfobacteria</taxon>
        <taxon>Desulfobacterales</taxon>
        <taxon>Desulfobacteraceae</taxon>
        <taxon>Desulfocicer</taxon>
    </lineage>
</organism>
<dbReference type="PANTHER" id="PTHR42731">
    <property type="entry name" value="SLL1084 PROTEIN"/>
    <property type="match status" value="1"/>
</dbReference>
<dbReference type="InterPro" id="IPR058240">
    <property type="entry name" value="rSAM_sf"/>
</dbReference>
<dbReference type="Pfam" id="PF04055">
    <property type="entry name" value="Radical_SAM"/>
    <property type="match status" value="1"/>
</dbReference>
<dbReference type="PROSITE" id="PS51918">
    <property type="entry name" value="RADICAL_SAM"/>
    <property type="match status" value="1"/>
</dbReference>
<dbReference type="Pfam" id="PF19864">
    <property type="entry name" value="Radical_SAM_N2"/>
    <property type="match status" value="1"/>
</dbReference>
<name>A0A1W1YHK2_9BACT</name>
<dbReference type="AlphaFoldDB" id="A0A1W1YHK2"/>
<proteinExistence type="predicted"/>
<evidence type="ECO:0000313" key="2">
    <source>
        <dbReference type="EMBL" id="SMC35655.1"/>
    </source>
</evidence>
<dbReference type="InterPro" id="IPR007197">
    <property type="entry name" value="rSAM"/>
</dbReference>
<dbReference type="EMBL" id="FWXY01000001">
    <property type="protein sequence ID" value="SMC35655.1"/>
    <property type="molecule type" value="Genomic_DNA"/>
</dbReference>